<feature type="domain" description="Aldehyde dehydrogenase" evidence="5">
    <location>
        <begin position="19"/>
        <end position="483"/>
    </location>
</feature>
<organism evidence="6 7">
    <name type="scientific">Actinocorallia longicatena</name>
    <dbReference type="NCBI Taxonomy" id="111803"/>
    <lineage>
        <taxon>Bacteria</taxon>
        <taxon>Bacillati</taxon>
        <taxon>Actinomycetota</taxon>
        <taxon>Actinomycetes</taxon>
        <taxon>Streptosporangiales</taxon>
        <taxon>Thermomonosporaceae</taxon>
        <taxon>Actinocorallia</taxon>
    </lineage>
</organism>
<accession>A0ABP6QIH0</accession>
<evidence type="ECO:0000256" key="4">
    <source>
        <dbReference type="RuleBase" id="RU003345"/>
    </source>
</evidence>
<evidence type="ECO:0000256" key="2">
    <source>
        <dbReference type="ARBA" id="ARBA00023002"/>
    </source>
</evidence>
<keyword evidence="2 4" id="KW-0560">Oxidoreductase</keyword>
<dbReference type="InterPro" id="IPR015590">
    <property type="entry name" value="Aldehyde_DH_dom"/>
</dbReference>
<evidence type="ECO:0000256" key="1">
    <source>
        <dbReference type="ARBA" id="ARBA00009986"/>
    </source>
</evidence>
<dbReference type="SUPFAM" id="SSF53720">
    <property type="entry name" value="ALDH-like"/>
    <property type="match status" value="1"/>
</dbReference>
<dbReference type="CDD" id="cd07089">
    <property type="entry name" value="ALDH_CddD-AldA-like"/>
    <property type="match status" value="1"/>
</dbReference>
<sequence>MSFASLKVDKLLIGGRLVDAEDRATYDNINPATETSLGVAADASPRDVEAAVDAARTAFDMTSWSTDPAFRSRCLRQLQTALADHAEEFKALSTAEVGLPAQITGSTVDMPVAGIGWVADLLDRYPFSEDYGEGDIEGFASHRWVEREPYGVVGAITPWNQPFQVNLAKVAPALAAGNTVVLKAAPTTPWSAAAIGRLVAERTDIPPGVFNVITSAANDRGEELVTDPRVDLISFTGSTAVGRRIMSLGSATVKKCFLELGGKSANIVLEDADFARAIGMSTFMVCLHGGQGCATLSRLLLPRSRFEEGVELAAQQLSHMRYGDPTVMGNIMGPLNSARHRDRVEAMVERAIAAGGKPVLGGRRPAHLETGYYFEPTLFADMPEDSEIARDEVFGPVLVALPFDDDDDAVRIANDSVFGLSGAVFSGDHERSKALARRVRAGTMIVDGGIYYGHDVPFGGYKQSGIGRETGKLGFEEYLQVKALCEPI</sequence>
<evidence type="ECO:0000259" key="5">
    <source>
        <dbReference type="Pfam" id="PF00171"/>
    </source>
</evidence>
<dbReference type="InterPro" id="IPR016161">
    <property type="entry name" value="Ald_DH/histidinol_DH"/>
</dbReference>
<evidence type="ECO:0000313" key="7">
    <source>
        <dbReference type="Proteomes" id="UP001501237"/>
    </source>
</evidence>
<dbReference type="PANTHER" id="PTHR42804:SF1">
    <property type="entry name" value="ALDEHYDE DEHYDROGENASE-RELATED"/>
    <property type="match status" value="1"/>
</dbReference>
<reference evidence="7" key="1">
    <citation type="journal article" date="2019" name="Int. J. Syst. Evol. Microbiol.">
        <title>The Global Catalogue of Microorganisms (GCM) 10K type strain sequencing project: providing services to taxonomists for standard genome sequencing and annotation.</title>
        <authorList>
            <consortium name="The Broad Institute Genomics Platform"/>
            <consortium name="The Broad Institute Genome Sequencing Center for Infectious Disease"/>
            <person name="Wu L."/>
            <person name="Ma J."/>
        </authorList>
    </citation>
    <scope>NUCLEOTIDE SEQUENCE [LARGE SCALE GENOMIC DNA]</scope>
    <source>
        <strain evidence="7">JCM 9377</strain>
    </source>
</reference>
<protein>
    <submittedName>
        <fullName evidence="6">Aldehyde dehydrogenase</fullName>
    </submittedName>
</protein>
<dbReference type="InterPro" id="IPR016162">
    <property type="entry name" value="Ald_DH_N"/>
</dbReference>
<dbReference type="PROSITE" id="PS00687">
    <property type="entry name" value="ALDEHYDE_DEHYDR_GLU"/>
    <property type="match status" value="1"/>
</dbReference>
<dbReference type="RefSeq" id="WP_344833867.1">
    <property type="nucleotide sequence ID" value="NZ_BAAAUV010000016.1"/>
</dbReference>
<comment type="similarity">
    <text evidence="1 4">Belongs to the aldehyde dehydrogenase family.</text>
</comment>
<dbReference type="Gene3D" id="3.40.605.10">
    <property type="entry name" value="Aldehyde Dehydrogenase, Chain A, domain 1"/>
    <property type="match status" value="1"/>
</dbReference>
<dbReference type="Gene3D" id="3.40.309.10">
    <property type="entry name" value="Aldehyde Dehydrogenase, Chain A, domain 2"/>
    <property type="match status" value="1"/>
</dbReference>
<dbReference type="Proteomes" id="UP001501237">
    <property type="component" value="Unassembled WGS sequence"/>
</dbReference>
<dbReference type="Pfam" id="PF00171">
    <property type="entry name" value="Aldedh"/>
    <property type="match status" value="1"/>
</dbReference>
<gene>
    <name evidence="6" type="ORF">GCM10010468_55250</name>
</gene>
<comment type="caution">
    <text evidence="6">The sequence shown here is derived from an EMBL/GenBank/DDBJ whole genome shotgun (WGS) entry which is preliminary data.</text>
</comment>
<name>A0ABP6QIH0_9ACTN</name>
<dbReference type="InterPro" id="IPR016163">
    <property type="entry name" value="Ald_DH_C"/>
</dbReference>
<feature type="active site" evidence="3">
    <location>
        <position position="259"/>
    </location>
</feature>
<keyword evidence="7" id="KW-1185">Reference proteome</keyword>
<dbReference type="InterPro" id="IPR029510">
    <property type="entry name" value="Ald_DH_CS_GLU"/>
</dbReference>
<dbReference type="PANTHER" id="PTHR42804">
    <property type="entry name" value="ALDEHYDE DEHYDROGENASE"/>
    <property type="match status" value="1"/>
</dbReference>
<proteinExistence type="inferred from homology"/>
<dbReference type="EMBL" id="BAAAUV010000016">
    <property type="protein sequence ID" value="GAA3226766.1"/>
    <property type="molecule type" value="Genomic_DNA"/>
</dbReference>
<evidence type="ECO:0000256" key="3">
    <source>
        <dbReference type="PROSITE-ProRule" id="PRU10007"/>
    </source>
</evidence>
<evidence type="ECO:0000313" key="6">
    <source>
        <dbReference type="EMBL" id="GAA3226766.1"/>
    </source>
</evidence>